<dbReference type="RefSeq" id="XP_033239891.1">
    <property type="nucleotide sequence ID" value="XM_033384000.1"/>
</dbReference>
<sequence>MGKGKDMWHTRVTHTTAIEIRHCHCDDGHSKVKRQDLAQPQPQPQSQHQSQSQSQSQPQSQTLMQKQIEGINWILPQTGTNLKQ</sequence>
<protein>
    <submittedName>
        <fullName evidence="3">Uncharacterized protein DDB_G0292186-like</fullName>
    </submittedName>
</protein>
<keyword evidence="2" id="KW-1185">Reference proteome</keyword>
<evidence type="ECO:0000313" key="3">
    <source>
        <dbReference type="RefSeq" id="XP_033239891.1"/>
    </source>
</evidence>
<feature type="compositionally biased region" description="Polar residues" evidence="1">
    <location>
        <begin position="75"/>
        <end position="84"/>
    </location>
</feature>
<feature type="compositionally biased region" description="Low complexity" evidence="1">
    <location>
        <begin position="44"/>
        <end position="61"/>
    </location>
</feature>
<feature type="region of interest" description="Disordered" evidence="1">
    <location>
        <begin position="27"/>
        <end position="84"/>
    </location>
</feature>
<dbReference type="AlphaFoldDB" id="A0A6I8W945"/>
<proteinExistence type="predicted"/>
<evidence type="ECO:0000313" key="2">
    <source>
        <dbReference type="Proteomes" id="UP000001819"/>
    </source>
</evidence>
<feature type="compositionally biased region" description="Basic and acidic residues" evidence="1">
    <location>
        <begin position="27"/>
        <end position="36"/>
    </location>
</feature>
<name>A0A6I8W945_DROPS</name>
<dbReference type="KEGG" id="dpo:6900801"/>
<dbReference type="InParanoid" id="A0A6I8W945"/>
<accession>A0A6I8W945</accession>
<dbReference type="Proteomes" id="UP000001819">
    <property type="component" value="Chromosome X"/>
</dbReference>
<evidence type="ECO:0000256" key="1">
    <source>
        <dbReference type="SAM" id="MobiDB-lite"/>
    </source>
</evidence>
<gene>
    <name evidence="3" type="primary">LOC6900801</name>
</gene>
<organism evidence="2 3">
    <name type="scientific">Drosophila pseudoobscura pseudoobscura</name>
    <name type="common">Fruit fly</name>
    <dbReference type="NCBI Taxonomy" id="46245"/>
    <lineage>
        <taxon>Eukaryota</taxon>
        <taxon>Metazoa</taxon>
        <taxon>Ecdysozoa</taxon>
        <taxon>Arthropoda</taxon>
        <taxon>Hexapoda</taxon>
        <taxon>Insecta</taxon>
        <taxon>Pterygota</taxon>
        <taxon>Neoptera</taxon>
        <taxon>Endopterygota</taxon>
        <taxon>Diptera</taxon>
        <taxon>Brachycera</taxon>
        <taxon>Muscomorpha</taxon>
        <taxon>Ephydroidea</taxon>
        <taxon>Drosophilidae</taxon>
        <taxon>Drosophila</taxon>
        <taxon>Sophophora</taxon>
    </lineage>
</organism>
<reference evidence="3" key="1">
    <citation type="submission" date="2025-08" db="UniProtKB">
        <authorList>
            <consortium name="RefSeq"/>
        </authorList>
    </citation>
    <scope>IDENTIFICATION</scope>
    <source>
        <strain evidence="3">MV-25-SWS-2005</strain>
        <tissue evidence="3">Whole body</tissue>
    </source>
</reference>